<dbReference type="EMBL" id="JAGGKC010000010">
    <property type="protein sequence ID" value="MBP1918984.1"/>
    <property type="molecule type" value="Genomic_DNA"/>
</dbReference>
<dbReference type="Proteomes" id="UP001519271">
    <property type="component" value="Unassembled WGS sequence"/>
</dbReference>
<name>A0ABS4G370_9CLOT</name>
<evidence type="ECO:0000313" key="4">
    <source>
        <dbReference type="EMBL" id="MBP1918984.1"/>
    </source>
</evidence>
<accession>A0ABS4G370</accession>
<keyword evidence="5" id="KW-1185">Reference proteome</keyword>
<dbReference type="InterPro" id="IPR002078">
    <property type="entry name" value="Sigma_54_int"/>
</dbReference>
<dbReference type="Gene3D" id="1.10.8.60">
    <property type="match status" value="1"/>
</dbReference>
<evidence type="ECO:0000256" key="2">
    <source>
        <dbReference type="ARBA" id="ARBA00022840"/>
    </source>
</evidence>
<feature type="domain" description="Sigma-54 factor interaction" evidence="3">
    <location>
        <begin position="324"/>
        <end position="515"/>
    </location>
</feature>
<dbReference type="RefSeq" id="WP_209459203.1">
    <property type="nucleotide sequence ID" value="NZ_JAGGKC010000010.1"/>
</dbReference>
<dbReference type="PANTHER" id="PTHR32071">
    <property type="entry name" value="TRANSCRIPTIONAL REGULATORY PROTEIN"/>
    <property type="match status" value="1"/>
</dbReference>
<evidence type="ECO:0000256" key="1">
    <source>
        <dbReference type="ARBA" id="ARBA00022741"/>
    </source>
</evidence>
<dbReference type="Pfam" id="PF00158">
    <property type="entry name" value="Sigma54_activat"/>
    <property type="match status" value="1"/>
</dbReference>
<evidence type="ECO:0000313" key="5">
    <source>
        <dbReference type="Proteomes" id="UP001519271"/>
    </source>
</evidence>
<dbReference type="Gene3D" id="3.40.50.10660">
    <property type="entry name" value="PrpR receptor domain-like"/>
    <property type="match status" value="1"/>
</dbReference>
<sequence length="600" mass="67738">MSQNKVKILGIAPYEGMKSTMTRIASQRDDIDLNVFVGDLNEGVEIAKRNIGSNCDVIISRGGTAQMISKITEIPLIEISISVYDILRTIKLAENYSEKYAIVGYPAIITSAQLLCDVLQSNIDHFTIHSKEEANETLKMLKAQGYKMVLSDMITTTLAKRMGMNAILITSGEESIKSAIDQAVKLYKSYIHVKEDNKFLEEIIRGNGDNVIVFDNNSNIIFDSITSDDIETITDLLRSEIPNTLKLGNHKLYKTINENLFTIQGRKILNQDREYAVYYFRYDKAPSTGQLNGINYYNKAQVEDSFFNSFFSIINTTSKNHYDIEQLSLNKSPIMLTGEVGTGKSQMANLLYTYHPYSNNPMVNIDCGLLNEKGLKFLTTNTNSPLLDKSNVIFISDLHKLSEKSALDLLSLIRDLVLHKRNKLIISCVNTSDESKLAVRLEYMNKLQCSNIHMDPLREKIEEIPDASSLYLGNLNLNTTNQVLGFDSDAIALLQEYDWPYNYTQFKRVLNELSLITTTPYITKDNVKSILQKETAVLANSSSAQIDSEDTIHLKLDASMTLDDISKEVIKRCLKLNNDNLTTTAKQLGISRTTLWRHLK</sequence>
<evidence type="ECO:0000259" key="3">
    <source>
        <dbReference type="PROSITE" id="PS50045"/>
    </source>
</evidence>
<organism evidence="4 5">
    <name type="scientific">Youngiibacter multivorans</name>
    <dbReference type="NCBI Taxonomy" id="937251"/>
    <lineage>
        <taxon>Bacteria</taxon>
        <taxon>Bacillati</taxon>
        <taxon>Bacillota</taxon>
        <taxon>Clostridia</taxon>
        <taxon>Eubacteriales</taxon>
        <taxon>Clostridiaceae</taxon>
        <taxon>Youngiibacter</taxon>
    </lineage>
</organism>
<dbReference type="PROSITE" id="PS50045">
    <property type="entry name" value="SIGMA54_INTERACT_4"/>
    <property type="match status" value="1"/>
</dbReference>
<gene>
    <name evidence="4" type="ORF">J2Z34_001469</name>
</gene>
<dbReference type="Pfam" id="PF02954">
    <property type="entry name" value="HTH_8"/>
    <property type="match status" value="1"/>
</dbReference>
<dbReference type="Pfam" id="PF06506">
    <property type="entry name" value="PrpR_N"/>
    <property type="match status" value="1"/>
</dbReference>
<dbReference type="InterPro" id="IPR027417">
    <property type="entry name" value="P-loop_NTPase"/>
</dbReference>
<dbReference type="SUPFAM" id="SSF46689">
    <property type="entry name" value="Homeodomain-like"/>
    <property type="match status" value="1"/>
</dbReference>
<dbReference type="Gene3D" id="3.40.50.300">
    <property type="entry name" value="P-loop containing nucleotide triphosphate hydrolases"/>
    <property type="match status" value="1"/>
</dbReference>
<dbReference type="SUPFAM" id="SSF52540">
    <property type="entry name" value="P-loop containing nucleoside triphosphate hydrolases"/>
    <property type="match status" value="1"/>
</dbReference>
<comment type="caution">
    <text evidence="4">The sequence shown here is derived from an EMBL/GenBank/DDBJ whole genome shotgun (WGS) entry which is preliminary data.</text>
</comment>
<keyword evidence="2" id="KW-0067">ATP-binding</keyword>
<dbReference type="Gene3D" id="3.40.50.2300">
    <property type="match status" value="1"/>
</dbReference>
<keyword evidence="1" id="KW-0547">Nucleotide-binding</keyword>
<dbReference type="SUPFAM" id="SSF159800">
    <property type="entry name" value="PrpR receptor domain-like"/>
    <property type="match status" value="1"/>
</dbReference>
<reference evidence="4 5" key="1">
    <citation type="submission" date="2021-03" db="EMBL/GenBank/DDBJ databases">
        <title>Genomic Encyclopedia of Type Strains, Phase IV (KMG-IV): sequencing the most valuable type-strain genomes for metagenomic binning, comparative biology and taxonomic classification.</title>
        <authorList>
            <person name="Goeker M."/>
        </authorList>
    </citation>
    <scope>NUCLEOTIDE SEQUENCE [LARGE SCALE GENOMIC DNA]</scope>
    <source>
        <strain evidence="4 5">DSM 6139</strain>
    </source>
</reference>
<dbReference type="InterPro" id="IPR010524">
    <property type="entry name" value="Sig_transdc_resp-reg_PrpR_N"/>
</dbReference>
<proteinExistence type="predicted"/>
<dbReference type="InterPro" id="IPR009057">
    <property type="entry name" value="Homeodomain-like_sf"/>
</dbReference>
<dbReference type="InterPro" id="IPR002197">
    <property type="entry name" value="HTH_Fis"/>
</dbReference>
<protein>
    <submittedName>
        <fullName evidence="4">DNA-binding NtrC family response regulator</fullName>
    </submittedName>
</protein>
<dbReference type="Gene3D" id="1.10.10.60">
    <property type="entry name" value="Homeodomain-like"/>
    <property type="match status" value="1"/>
</dbReference>
<keyword evidence="4" id="KW-0238">DNA-binding</keyword>
<dbReference type="GO" id="GO:0003677">
    <property type="term" value="F:DNA binding"/>
    <property type="evidence" value="ECO:0007669"/>
    <property type="project" value="UniProtKB-KW"/>
</dbReference>